<dbReference type="InterPro" id="IPR000524">
    <property type="entry name" value="Tscrpt_reg_HTH_GntR"/>
</dbReference>
<gene>
    <name evidence="5" type="ORF">SAMN02745215_04412</name>
</gene>
<dbReference type="GO" id="GO:0003677">
    <property type="term" value="F:DNA binding"/>
    <property type="evidence" value="ECO:0007669"/>
    <property type="project" value="UniProtKB-KW"/>
</dbReference>
<dbReference type="InterPro" id="IPR036390">
    <property type="entry name" value="WH_DNA-bd_sf"/>
</dbReference>
<keyword evidence="3" id="KW-0804">Transcription</keyword>
<dbReference type="EMBL" id="FRDN01000015">
    <property type="protein sequence ID" value="SHN85290.1"/>
    <property type="molecule type" value="Genomic_DNA"/>
</dbReference>
<dbReference type="InterPro" id="IPR036388">
    <property type="entry name" value="WH-like_DNA-bd_sf"/>
</dbReference>
<keyword evidence="1" id="KW-0805">Transcription regulation</keyword>
<dbReference type="Proteomes" id="UP000184010">
    <property type="component" value="Unassembled WGS sequence"/>
</dbReference>
<dbReference type="Gene3D" id="1.10.10.10">
    <property type="entry name" value="Winged helix-like DNA-binding domain superfamily/Winged helix DNA-binding domain"/>
    <property type="match status" value="1"/>
</dbReference>
<dbReference type="SUPFAM" id="SSF46785">
    <property type="entry name" value="Winged helix' DNA-binding domain"/>
    <property type="match status" value="1"/>
</dbReference>
<evidence type="ECO:0000256" key="2">
    <source>
        <dbReference type="ARBA" id="ARBA00023125"/>
    </source>
</evidence>
<sequence>MLNKNAPIPLHYQLTTDLREGIIQGTWGVGEVFPTDKELMNKYNISSTTVRRAVSQLVQEGWLDRRPGKGTFVKKTPIEETLGEPTGFFEEMINRGLKPSADVLNVSEVELSKKELEKVPQLRIFSEQRMFVFEKIQKLNDEPIAYVKSYWPYEYGVRIAELDLSTQGIYELIKREFGFSLIRAEEFVGADIANKKISQYLNVKIGFPVLTMERIAYNEHDKPIELSINAYRADRYKYKVHLQRSGQN</sequence>
<dbReference type="AlphaFoldDB" id="A0A1M7UQR8"/>
<evidence type="ECO:0000256" key="3">
    <source>
        <dbReference type="ARBA" id="ARBA00023163"/>
    </source>
</evidence>
<evidence type="ECO:0000256" key="1">
    <source>
        <dbReference type="ARBA" id="ARBA00023015"/>
    </source>
</evidence>
<dbReference type="InterPro" id="IPR050679">
    <property type="entry name" value="Bact_HTH_transcr_reg"/>
</dbReference>
<name>A0A1M7UQR8_9FIRM</name>
<accession>A0A1M7UQR8</accession>
<dbReference type="STRING" id="1121395.SAMN02745215_04412"/>
<dbReference type="PANTHER" id="PTHR44846:SF1">
    <property type="entry name" value="MANNOSYL-D-GLYCERATE TRANSPORT_METABOLISM SYSTEM REPRESSOR MNGR-RELATED"/>
    <property type="match status" value="1"/>
</dbReference>
<dbReference type="Pfam" id="PF00392">
    <property type="entry name" value="GntR"/>
    <property type="match status" value="1"/>
</dbReference>
<dbReference type="SMART" id="SM00345">
    <property type="entry name" value="HTH_GNTR"/>
    <property type="match status" value="1"/>
</dbReference>
<dbReference type="GO" id="GO:0003700">
    <property type="term" value="F:DNA-binding transcription factor activity"/>
    <property type="evidence" value="ECO:0007669"/>
    <property type="project" value="InterPro"/>
</dbReference>
<dbReference type="SMART" id="SM00866">
    <property type="entry name" value="UTRA"/>
    <property type="match status" value="1"/>
</dbReference>
<evidence type="ECO:0000313" key="6">
    <source>
        <dbReference type="Proteomes" id="UP000184010"/>
    </source>
</evidence>
<dbReference type="SUPFAM" id="SSF64288">
    <property type="entry name" value="Chorismate lyase-like"/>
    <property type="match status" value="1"/>
</dbReference>
<dbReference type="CDD" id="cd07377">
    <property type="entry name" value="WHTH_GntR"/>
    <property type="match status" value="1"/>
</dbReference>
<keyword evidence="2" id="KW-0238">DNA-binding</keyword>
<evidence type="ECO:0000259" key="4">
    <source>
        <dbReference type="PROSITE" id="PS50949"/>
    </source>
</evidence>
<dbReference type="Gene3D" id="3.40.1410.10">
    <property type="entry name" value="Chorismate lyase-like"/>
    <property type="match status" value="1"/>
</dbReference>
<reference evidence="6" key="1">
    <citation type="submission" date="2016-12" db="EMBL/GenBank/DDBJ databases">
        <authorList>
            <person name="Varghese N."/>
            <person name="Submissions S."/>
        </authorList>
    </citation>
    <scope>NUCLEOTIDE SEQUENCE [LARGE SCALE GENOMIC DNA]</scope>
    <source>
        <strain evidence="6">DSM 11544</strain>
    </source>
</reference>
<dbReference type="PRINTS" id="PR00035">
    <property type="entry name" value="HTHGNTR"/>
</dbReference>
<dbReference type="InterPro" id="IPR011663">
    <property type="entry name" value="UTRA"/>
</dbReference>
<feature type="domain" description="HTH gntR-type" evidence="4">
    <location>
        <begin position="8"/>
        <end position="76"/>
    </location>
</feature>
<organism evidence="5 6">
    <name type="scientific">Desulfitobacterium chlororespirans DSM 11544</name>
    <dbReference type="NCBI Taxonomy" id="1121395"/>
    <lineage>
        <taxon>Bacteria</taxon>
        <taxon>Bacillati</taxon>
        <taxon>Bacillota</taxon>
        <taxon>Clostridia</taxon>
        <taxon>Eubacteriales</taxon>
        <taxon>Desulfitobacteriaceae</taxon>
        <taxon>Desulfitobacterium</taxon>
    </lineage>
</organism>
<dbReference type="PROSITE" id="PS50949">
    <property type="entry name" value="HTH_GNTR"/>
    <property type="match status" value="1"/>
</dbReference>
<dbReference type="InterPro" id="IPR028978">
    <property type="entry name" value="Chorismate_lyase_/UTRA_dom_sf"/>
</dbReference>
<keyword evidence="6" id="KW-1185">Reference proteome</keyword>
<dbReference type="GO" id="GO:0045892">
    <property type="term" value="P:negative regulation of DNA-templated transcription"/>
    <property type="evidence" value="ECO:0007669"/>
    <property type="project" value="TreeGrafter"/>
</dbReference>
<dbReference type="PANTHER" id="PTHR44846">
    <property type="entry name" value="MANNOSYL-D-GLYCERATE TRANSPORT/METABOLISM SYSTEM REPRESSOR MNGR-RELATED"/>
    <property type="match status" value="1"/>
</dbReference>
<protein>
    <submittedName>
        <fullName evidence="5">Transcriptional regulator, GntR family</fullName>
    </submittedName>
</protein>
<evidence type="ECO:0000313" key="5">
    <source>
        <dbReference type="EMBL" id="SHN85290.1"/>
    </source>
</evidence>
<dbReference type="Pfam" id="PF07702">
    <property type="entry name" value="UTRA"/>
    <property type="match status" value="1"/>
</dbReference>
<proteinExistence type="predicted"/>
<dbReference type="RefSeq" id="WP_072774585.1">
    <property type="nucleotide sequence ID" value="NZ_FRDN01000015.1"/>
</dbReference>